<dbReference type="OrthoDB" id="9803764at2"/>
<gene>
    <name evidence="4" type="ORF">FHK87_18370</name>
</gene>
<dbReference type="SMART" id="SM00342">
    <property type="entry name" value="HTH_ARAC"/>
    <property type="match status" value="1"/>
</dbReference>
<dbReference type="SUPFAM" id="SSF46689">
    <property type="entry name" value="Homeodomain-like"/>
    <property type="match status" value="2"/>
</dbReference>
<dbReference type="Proteomes" id="UP000315540">
    <property type="component" value="Unassembled WGS sequence"/>
</dbReference>
<name>A0A504JBI4_9FLAO</name>
<evidence type="ECO:0000259" key="3">
    <source>
        <dbReference type="PROSITE" id="PS01124"/>
    </source>
</evidence>
<dbReference type="InterPro" id="IPR018060">
    <property type="entry name" value="HTH_AraC"/>
</dbReference>
<feature type="domain" description="HTH araC/xylS-type" evidence="3">
    <location>
        <begin position="225"/>
        <end position="322"/>
    </location>
</feature>
<dbReference type="Gene3D" id="1.10.10.60">
    <property type="entry name" value="Homeodomain-like"/>
    <property type="match status" value="2"/>
</dbReference>
<dbReference type="PANTHER" id="PTHR47893:SF1">
    <property type="entry name" value="REGULATORY PROTEIN PCHR"/>
    <property type="match status" value="1"/>
</dbReference>
<keyword evidence="5" id="KW-1185">Reference proteome</keyword>
<dbReference type="EMBL" id="VFWZ01000006">
    <property type="protein sequence ID" value="TPN83930.1"/>
    <property type="molecule type" value="Genomic_DNA"/>
</dbReference>
<dbReference type="PROSITE" id="PS01124">
    <property type="entry name" value="HTH_ARAC_FAMILY_2"/>
    <property type="match status" value="1"/>
</dbReference>
<proteinExistence type="predicted"/>
<sequence length="322" mass="37373">MKEITYFITDSRDWLKMINQLIPSSLTDNRLLLHKEAGTGLIEVHTIQEGLHITFIEVMLKSGLKLTRNADNSNNYFILNFYFSKTKIPQKIKDQKKVAFEHYGILLSSGMTASESIIPPDLPIKIFNITFSKDWLQKNVLDNMPSTGKLNQLFANEEPIYLFENLDHTFHNTYQSLLMSEQNKGKIWLVADILKMMTHFFNKIESRLTSNYDVNVNAKDIKNLLIAKQSMEENWEQTPSNESLAKIANMSLSKFKKLFKQVFHESPYQYYLALKMNKAMELLKTDEYSVSDVGYILGYTNLSQFSKAFKKFHHILPKNVGK</sequence>
<reference evidence="4 5" key="1">
    <citation type="submission" date="2019-06" db="EMBL/GenBank/DDBJ databases">
        <authorList>
            <person name="Meng X."/>
        </authorList>
    </citation>
    <scope>NUCLEOTIDE SEQUENCE [LARGE SCALE GENOMIC DNA]</scope>
    <source>
        <strain evidence="4 5">M625</strain>
    </source>
</reference>
<organism evidence="4 5">
    <name type="scientific">Aquimarina algicola</name>
    <dbReference type="NCBI Taxonomy" id="2589995"/>
    <lineage>
        <taxon>Bacteria</taxon>
        <taxon>Pseudomonadati</taxon>
        <taxon>Bacteroidota</taxon>
        <taxon>Flavobacteriia</taxon>
        <taxon>Flavobacteriales</taxon>
        <taxon>Flavobacteriaceae</taxon>
        <taxon>Aquimarina</taxon>
    </lineage>
</organism>
<dbReference type="GO" id="GO:0003700">
    <property type="term" value="F:DNA-binding transcription factor activity"/>
    <property type="evidence" value="ECO:0007669"/>
    <property type="project" value="InterPro"/>
</dbReference>
<keyword evidence="2" id="KW-0804">Transcription</keyword>
<evidence type="ECO:0000256" key="1">
    <source>
        <dbReference type="ARBA" id="ARBA00023015"/>
    </source>
</evidence>
<keyword evidence="1" id="KW-0805">Transcription regulation</keyword>
<accession>A0A504JBI4</accession>
<comment type="caution">
    <text evidence="4">The sequence shown here is derived from an EMBL/GenBank/DDBJ whole genome shotgun (WGS) entry which is preliminary data.</text>
</comment>
<dbReference type="InterPro" id="IPR009057">
    <property type="entry name" value="Homeodomain-like_sf"/>
</dbReference>
<evidence type="ECO:0000313" key="5">
    <source>
        <dbReference type="Proteomes" id="UP000315540"/>
    </source>
</evidence>
<dbReference type="PANTHER" id="PTHR47893">
    <property type="entry name" value="REGULATORY PROTEIN PCHR"/>
    <property type="match status" value="1"/>
</dbReference>
<evidence type="ECO:0000313" key="4">
    <source>
        <dbReference type="EMBL" id="TPN83930.1"/>
    </source>
</evidence>
<dbReference type="AlphaFoldDB" id="A0A504JBI4"/>
<protein>
    <submittedName>
        <fullName evidence="4">Helix-turn-helix transcriptional regulator</fullName>
    </submittedName>
</protein>
<dbReference type="RefSeq" id="WP_140595238.1">
    <property type="nucleotide sequence ID" value="NZ_VFWZ01000006.1"/>
</dbReference>
<dbReference type="InterPro" id="IPR053142">
    <property type="entry name" value="PchR_regulatory_protein"/>
</dbReference>
<evidence type="ECO:0000256" key="2">
    <source>
        <dbReference type="ARBA" id="ARBA00023163"/>
    </source>
</evidence>
<dbReference type="Pfam" id="PF12833">
    <property type="entry name" value="HTH_18"/>
    <property type="match status" value="1"/>
</dbReference>
<dbReference type="GO" id="GO:0043565">
    <property type="term" value="F:sequence-specific DNA binding"/>
    <property type="evidence" value="ECO:0007669"/>
    <property type="project" value="InterPro"/>
</dbReference>